<gene>
    <name evidence="1" type="ORF">SAMN05414137_12844</name>
</gene>
<dbReference type="Proteomes" id="UP000183015">
    <property type="component" value="Unassembled WGS sequence"/>
</dbReference>
<organism evidence="1 2">
    <name type="scientific">Streptacidiphilus jiangxiensis</name>
    <dbReference type="NCBI Taxonomy" id="235985"/>
    <lineage>
        <taxon>Bacteria</taxon>
        <taxon>Bacillati</taxon>
        <taxon>Actinomycetota</taxon>
        <taxon>Actinomycetes</taxon>
        <taxon>Kitasatosporales</taxon>
        <taxon>Streptomycetaceae</taxon>
        <taxon>Streptacidiphilus</taxon>
    </lineage>
</organism>
<proteinExistence type="predicted"/>
<reference evidence="2" key="1">
    <citation type="submission" date="2016-10" db="EMBL/GenBank/DDBJ databases">
        <authorList>
            <person name="Varghese N."/>
        </authorList>
    </citation>
    <scope>NUCLEOTIDE SEQUENCE [LARGE SCALE GENOMIC DNA]</scope>
    <source>
        <strain evidence="2">DSM 45096 / BCRC 16803 / CGMCC 4.1857 / CIP 109030 / JCM 12277 / KCTC 19219 / NBRC 100920 / 33214</strain>
    </source>
</reference>
<keyword evidence="2" id="KW-1185">Reference proteome</keyword>
<evidence type="ECO:0000313" key="1">
    <source>
        <dbReference type="EMBL" id="SEM44311.1"/>
    </source>
</evidence>
<dbReference type="EMBL" id="FOAZ01000028">
    <property type="protein sequence ID" value="SEM44311.1"/>
    <property type="molecule type" value="Genomic_DNA"/>
</dbReference>
<dbReference type="eggNOG" id="COG4325">
    <property type="taxonomic scope" value="Bacteria"/>
</dbReference>
<name>A0A1H7YEJ3_STRJI</name>
<sequence>MLLIPLAPVRGGLAGDDRLCFPTRCWADYVSAGTDEIRHYAADSMQVLRRLRALYERLAWLCDAGQRDALSVRLEAMDRHASAHWTQPLDRALVRRPDAQGLGSELGTDLS</sequence>
<protein>
    <submittedName>
        <fullName evidence="1">Uncharacterized protein</fullName>
    </submittedName>
</protein>
<accession>A0A1H7YEJ3</accession>
<evidence type="ECO:0000313" key="2">
    <source>
        <dbReference type="Proteomes" id="UP000183015"/>
    </source>
</evidence>
<dbReference type="RefSeq" id="WP_052439359.1">
    <property type="nucleotide sequence ID" value="NZ_BBPN01000046.1"/>
</dbReference>
<dbReference type="AlphaFoldDB" id="A0A1H7YEJ3"/>